<keyword evidence="4" id="KW-1185">Reference proteome</keyword>
<evidence type="ECO:0000256" key="2">
    <source>
        <dbReference type="SAM" id="Phobius"/>
    </source>
</evidence>
<keyword evidence="2" id="KW-0812">Transmembrane</keyword>
<feature type="compositionally biased region" description="Gly residues" evidence="1">
    <location>
        <begin position="138"/>
        <end position="149"/>
    </location>
</feature>
<sequence length="199" mass="21221">MSLLKFNRPREGMALPLALVFLLFGGVLVAVAMYVVVNMHSTTEESVTHMELYNAAQQGVEKAMNLLWENRKELEEDALTYTGNIEDIYARLDDGTVLGPITFTVAPGISVEVKIFDCNYVLGSGQSFSDELPPQWPGGSGGSGSGGYLGPPSGTSVIIDPSRLFSFGGGSGGKRMAIRSKAEKEGVNATIEAMVEVIP</sequence>
<keyword evidence="2" id="KW-1133">Transmembrane helix</keyword>
<protein>
    <recommendedName>
        <fullName evidence="5">Type 4 fimbrial biogenesis protein PilX N-terminal domain-containing protein</fullName>
    </recommendedName>
</protein>
<evidence type="ECO:0000256" key="1">
    <source>
        <dbReference type="SAM" id="MobiDB-lite"/>
    </source>
</evidence>
<evidence type="ECO:0008006" key="5">
    <source>
        <dbReference type="Google" id="ProtNLM"/>
    </source>
</evidence>
<accession>G7V7M5</accession>
<dbReference type="Proteomes" id="UP000005868">
    <property type="component" value="Chromosome"/>
</dbReference>
<proteinExistence type="predicted"/>
<feature type="region of interest" description="Disordered" evidence="1">
    <location>
        <begin position="131"/>
        <end position="152"/>
    </location>
</feature>
<name>G7V7M5_THELD</name>
<evidence type="ECO:0000313" key="4">
    <source>
        <dbReference type="Proteomes" id="UP000005868"/>
    </source>
</evidence>
<dbReference type="KEGG" id="tli:Tlie_0452"/>
<dbReference type="HOGENOM" id="CLU_1371643_0_0_0"/>
<gene>
    <name evidence="3" type="ordered locus">Tlie_0452</name>
</gene>
<organism evidence="3 4">
    <name type="scientific">Thermovirga lienii (strain ATCC BAA-1197 / DSM 17291 / Cas60314)</name>
    <dbReference type="NCBI Taxonomy" id="580340"/>
    <lineage>
        <taxon>Bacteria</taxon>
        <taxon>Thermotogati</taxon>
        <taxon>Synergistota</taxon>
        <taxon>Synergistia</taxon>
        <taxon>Synergistales</taxon>
        <taxon>Thermovirgaceae</taxon>
        <taxon>Thermovirga</taxon>
    </lineage>
</organism>
<reference evidence="3 4" key="2">
    <citation type="journal article" date="2012" name="Stand. Genomic Sci.">
        <title>Genome sequence of the moderately thermophilic, amino-acid-degrading and sulfur-reducing bacterium Thermovirga lienii type strain (Cas60314(T)).</title>
        <authorList>
            <person name="Goker M."/>
            <person name="Saunders E."/>
            <person name="Lapidus A."/>
            <person name="Nolan M."/>
            <person name="Lucas S."/>
            <person name="Hammon N."/>
            <person name="Deshpande S."/>
            <person name="Cheng J.F."/>
            <person name="Han C."/>
            <person name="Tapia R."/>
            <person name="Goodwin L.A."/>
            <person name="Pitluck S."/>
            <person name="Liolios K."/>
            <person name="Mavromatis K."/>
            <person name="Pagani I."/>
            <person name="Ivanova N."/>
            <person name="Mikhailova N."/>
            <person name="Pati A."/>
            <person name="Chen A."/>
            <person name="Palaniappan K."/>
            <person name="Land M."/>
            <person name="Chang Y.J."/>
            <person name="Jeffries C.D."/>
            <person name="Brambilla E.M."/>
            <person name="Rohde M."/>
            <person name="Spring S."/>
            <person name="Detter J.C."/>
            <person name="Woyke T."/>
            <person name="Bristow J."/>
            <person name="Eisen J.A."/>
            <person name="Markowitz V."/>
            <person name="Hugenholtz P."/>
            <person name="Kyrpides N.C."/>
            <person name="Klenk H.P."/>
        </authorList>
    </citation>
    <scope>NUCLEOTIDE SEQUENCE [LARGE SCALE GENOMIC DNA]</scope>
    <source>
        <strain evidence="4">ATCC BAA-1197 / DSM 17291 / Cas60314</strain>
    </source>
</reference>
<keyword evidence="2" id="KW-0472">Membrane</keyword>
<dbReference type="EMBL" id="CP003096">
    <property type="protein sequence ID" value="AER66187.1"/>
    <property type="molecule type" value="Genomic_DNA"/>
</dbReference>
<dbReference type="AlphaFoldDB" id="G7V7M5"/>
<reference evidence="4" key="1">
    <citation type="submission" date="2011-10" db="EMBL/GenBank/DDBJ databases">
        <title>The complete genome of chromosome of Thermovirga lienii DSM 17291.</title>
        <authorList>
            <consortium name="US DOE Joint Genome Institute (JGI-PGF)"/>
            <person name="Lucas S."/>
            <person name="Copeland A."/>
            <person name="Lapidus A."/>
            <person name="Glavina del Rio T."/>
            <person name="Dalin E."/>
            <person name="Tice H."/>
            <person name="Bruce D."/>
            <person name="Goodwin L."/>
            <person name="Pitluck S."/>
            <person name="Peters L."/>
            <person name="Mikhailova N."/>
            <person name="Saunders E."/>
            <person name="Kyrpides N."/>
            <person name="Mavromatis K."/>
            <person name="Ivanova N."/>
            <person name="Last F.I."/>
            <person name="Brettin T."/>
            <person name="Detter J.C."/>
            <person name="Han C."/>
            <person name="Larimer F."/>
            <person name="Land M."/>
            <person name="Hauser L."/>
            <person name="Markowitz V."/>
            <person name="Cheng J.-F."/>
            <person name="Hugenholtz P."/>
            <person name="Woyke T."/>
            <person name="Wu D."/>
            <person name="Spring S."/>
            <person name="Schroeder M."/>
            <person name="Brambilla E.-M."/>
            <person name="Klenk H.-P."/>
            <person name="Eisen J.A."/>
        </authorList>
    </citation>
    <scope>NUCLEOTIDE SEQUENCE [LARGE SCALE GENOMIC DNA]</scope>
    <source>
        <strain evidence="4">ATCC BAA-1197 / DSM 17291 / Cas60314</strain>
    </source>
</reference>
<dbReference type="STRING" id="580340.Tlie_0452"/>
<evidence type="ECO:0000313" key="3">
    <source>
        <dbReference type="EMBL" id="AER66187.1"/>
    </source>
</evidence>
<feature type="transmembrane region" description="Helical" evidence="2">
    <location>
        <begin position="12"/>
        <end position="37"/>
    </location>
</feature>